<dbReference type="InterPro" id="IPR027417">
    <property type="entry name" value="P-loop_NTPase"/>
</dbReference>
<feature type="region of interest" description="Disordered" evidence="1">
    <location>
        <begin position="259"/>
        <end position="278"/>
    </location>
</feature>
<dbReference type="EMBL" id="CP137315">
    <property type="protein sequence ID" value="WQF90446.1"/>
    <property type="molecule type" value="Genomic_DNA"/>
</dbReference>
<dbReference type="GO" id="GO:0016787">
    <property type="term" value="F:hydrolase activity"/>
    <property type="evidence" value="ECO:0007669"/>
    <property type="project" value="UniProtKB-KW"/>
</dbReference>
<organism evidence="2 3">
    <name type="scientific">Colletotrichum destructivum</name>
    <dbReference type="NCBI Taxonomy" id="34406"/>
    <lineage>
        <taxon>Eukaryota</taxon>
        <taxon>Fungi</taxon>
        <taxon>Dikarya</taxon>
        <taxon>Ascomycota</taxon>
        <taxon>Pezizomycotina</taxon>
        <taxon>Sordariomycetes</taxon>
        <taxon>Hypocreomycetidae</taxon>
        <taxon>Glomerellales</taxon>
        <taxon>Glomerellaceae</taxon>
        <taxon>Colletotrichum</taxon>
        <taxon>Colletotrichum destructivum species complex</taxon>
    </lineage>
</organism>
<dbReference type="RefSeq" id="XP_062787667.1">
    <property type="nucleotide sequence ID" value="XM_062931616.1"/>
</dbReference>
<evidence type="ECO:0000313" key="3">
    <source>
        <dbReference type="Proteomes" id="UP001322277"/>
    </source>
</evidence>
<evidence type="ECO:0000313" key="2">
    <source>
        <dbReference type="EMBL" id="WQF90446.1"/>
    </source>
</evidence>
<dbReference type="Gene3D" id="3.40.50.300">
    <property type="entry name" value="P-loop containing nucleotide triphosphate hydrolases"/>
    <property type="match status" value="1"/>
</dbReference>
<keyword evidence="3" id="KW-1185">Reference proteome</keyword>
<dbReference type="GeneID" id="87951960"/>
<dbReference type="KEGG" id="cdet:87951960"/>
<dbReference type="Proteomes" id="UP001322277">
    <property type="component" value="Chromosome 11"/>
</dbReference>
<name>A0AAX4J4L4_9PEZI</name>
<dbReference type="AlphaFoldDB" id="A0AAX4J4L4"/>
<proteinExistence type="predicted"/>
<protein>
    <submittedName>
        <fullName evidence="2">P-loop containing nucleoside triphosphate hydrolase</fullName>
    </submittedName>
</protein>
<reference evidence="3" key="1">
    <citation type="journal article" date="2023" name="bioRxiv">
        <title>Complete genome of the Medicago anthracnose fungus, Colletotrichum destructivum, reveals a mini-chromosome-like region within a core chromosome.</title>
        <authorList>
            <person name="Lapalu N."/>
            <person name="Simon A."/>
            <person name="Lu A."/>
            <person name="Plaumann P.-L."/>
            <person name="Amselem J."/>
            <person name="Pigne S."/>
            <person name="Auger A."/>
            <person name="Koch C."/>
            <person name="Dallery J.-F."/>
            <person name="O'Connell R.J."/>
        </authorList>
    </citation>
    <scope>NUCLEOTIDE SEQUENCE [LARGE SCALE GENOMIC DNA]</scope>
    <source>
        <strain evidence="3">CBS 520.97</strain>
    </source>
</reference>
<evidence type="ECO:0000256" key="1">
    <source>
        <dbReference type="SAM" id="MobiDB-lite"/>
    </source>
</evidence>
<sequence length="602" mass="67174">MDAVAERAKEIGKEAAEDGVCSIFQYVRSKVQRFMTRTSGAPKAEPTPMDWILEMRTMGLKIQYDTPIRGHVDWIKDEILFRRAQFGMGQLSNMMHGLVQEAREMLAKLTMTGKGEKLRQALLAILWASVEDDHSEQRLGYLFLRDERNAADNARQEVFDPTARRAYKHAFGQFRKRLWLLMHMLSSQPRRATELAGIQHSNTANGGVQNVFAHKGLMCFVTAYHKGFRSTGQAKVIHQYLLQEADKILLGARGQQDKEIEQVGSTSTDDGSDDGTDETAAWTSQLLRSQLNVSMWRHIAIAIANQYLNEAFGRPSEGGPDEDDKADNVDDSPLVYARLMMQFGSRTAAKQQQFRQISQQWHQFFDFSAEDRKAGAGAGSRTGAKRQAEPYDGVRTEARLRRQGRLQQADLEGQLRQMAGAPGATFQGNQAQAVRAIVDRHSPVVQIMGTGGSKSVSFMLPAFCSPDGVTIVVTPLVSLRLDLHVCCNKARIQSKGFYNFILQLQARQALDWIVLNKCYIVLEGNATFQLKLQEVGAAVREFGVQTTTQKNVQYLVVGVKSNSKGREDAVKAKVEQLGKMLGCLTFFSSVNLVEGKAVRLET</sequence>
<gene>
    <name evidence="2" type="ORF">CDEST_15460</name>
</gene>
<accession>A0AAX4J4L4</accession>
<dbReference type="SUPFAM" id="SSF52540">
    <property type="entry name" value="P-loop containing nucleoside triphosphate hydrolases"/>
    <property type="match status" value="1"/>
</dbReference>
<keyword evidence="2" id="KW-0378">Hydrolase</keyword>